<dbReference type="SUPFAM" id="SSF54060">
    <property type="entry name" value="His-Me finger endonucleases"/>
    <property type="match status" value="1"/>
</dbReference>
<dbReference type="OrthoDB" id="21336at10239"/>
<evidence type="ECO:0000313" key="2">
    <source>
        <dbReference type="Proteomes" id="UP000002337"/>
    </source>
</evidence>
<sequence>MGLKLSEIKHVVVRHTCDNPRCINPDHLIGGTIADNNRDRAERGRSAKTVPSRQKLTLADCCWIREHYVPYCRSFGGGAMARKFNVDIAVIHRVLKGDYPL</sequence>
<name>C3VVQ3_9CAUD</name>
<proteinExistence type="predicted"/>
<dbReference type="KEGG" id="vg:7853581"/>
<gene>
    <name evidence="1" type="ORF">VPP93_gp13</name>
</gene>
<dbReference type="RefSeq" id="YP_002875637.1">
    <property type="nucleotide sequence ID" value="NC_012662.1"/>
</dbReference>
<dbReference type="GeneID" id="7853581"/>
<accession>C3VVQ3</accession>
<dbReference type="InterPro" id="IPR044925">
    <property type="entry name" value="His-Me_finger_sf"/>
</dbReference>
<keyword evidence="2" id="KW-1185">Reference proteome</keyword>
<dbReference type="InterPro" id="IPR044930">
    <property type="entry name" value="Homing_endonuclease_His-Me"/>
</dbReference>
<reference evidence="1 2" key="1">
    <citation type="journal article" date="2010" name="Environ. Microbiol.">
        <title>A new group of cosmopolitan bacteriophages induce a carrier state in the pandemic strain of Vibrio parahaemolyticus.</title>
        <authorList>
            <person name="Bastias R."/>
            <person name="Higuera G."/>
            <person name="Sierralta W."/>
            <person name="Espejo R.T."/>
        </authorList>
    </citation>
    <scope>NUCLEOTIDE SEQUENCE [LARGE SCALE GENOMIC DNA]</scope>
</reference>
<organism evidence="1 2">
    <name type="scientific">Vibrio phage VP93</name>
    <dbReference type="NCBI Taxonomy" id="641832"/>
    <lineage>
        <taxon>Viruses</taxon>
        <taxon>Duplodnaviria</taxon>
        <taxon>Heunggongvirae</taxon>
        <taxon>Uroviricota</taxon>
        <taxon>Caudoviricetes</taxon>
        <taxon>Autographivirales</taxon>
        <taxon>Autoscriptoviridae</taxon>
        <taxon>Maculvirus</taxon>
        <taxon>Maculvirus MGD1</taxon>
        <taxon>Maculvirus VP93</taxon>
    </lineage>
</organism>
<dbReference type="EMBL" id="FJ896200">
    <property type="protein sequence ID" value="ACP44084.1"/>
    <property type="molecule type" value="Genomic_DNA"/>
</dbReference>
<evidence type="ECO:0000313" key="1">
    <source>
        <dbReference type="EMBL" id="ACP44084.1"/>
    </source>
</evidence>
<dbReference type="GO" id="GO:0004519">
    <property type="term" value="F:endonuclease activity"/>
    <property type="evidence" value="ECO:0007669"/>
    <property type="project" value="InterPro"/>
</dbReference>
<dbReference type="Proteomes" id="UP000002337">
    <property type="component" value="Segment"/>
</dbReference>
<protein>
    <recommendedName>
        <fullName evidence="3">HNH nuclease domain-containing protein</fullName>
    </recommendedName>
</protein>
<evidence type="ECO:0008006" key="3">
    <source>
        <dbReference type="Google" id="ProtNLM"/>
    </source>
</evidence>
<dbReference type="Gene3D" id="3.90.75.10">
    <property type="entry name" value="Homing Intron 3 (I-ppo) Encoded Endonuclease, Chain A"/>
    <property type="match status" value="1"/>
</dbReference>